<gene>
    <name evidence="1" type="ORF">B5V51_10406</name>
</gene>
<reference evidence="1" key="1">
    <citation type="submission" date="2017-09" db="EMBL/GenBank/DDBJ databases">
        <title>Contemporary evolution of a Lepidopteran species, Heliothis virescens, in response to modern agricultural practices.</title>
        <authorList>
            <person name="Fritz M.L."/>
            <person name="Deyonke A.M."/>
            <person name="Papanicolaou A."/>
            <person name="Micinski S."/>
            <person name="Westbrook J."/>
            <person name="Gould F."/>
        </authorList>
    </citation>
    <scope>NUCLEOTIDE SEQUENCE [LARGE SCALE GENOMIC DNA]</scope>
    <source>
        <strain evidence="1">HvINT-</strain>
        <tissue evidence="1">Whole body</tissue>
    </source>
</reference>
<name>A0A2A4IZN3_HELVI</name>
<proteinExistence type="predicted"/>
<organism evidence="1">
    <name type="scientific">Heliothis virescens</name>
    <name type="common">Tobacco budworm moth</name>
    <dbReference type="NCBI Taxonomy" id="7102"/>
    <lineage>
        <taxon>Eukaryota</taxon>
        <taxon>Metazoa</taxon>
        <taxon>Ecdysozoa</taxon>
        <taxon>Arthropoda</taxon>
        <taxon>Hexapoda</taxon>
        <taxon>Insecta</taxon>
        <taxon>Pterygota</taxon>
        <taxon>Neoptera</taxon>
        <taxon>Endopterygota</taxon>
        <taxon>Lepidoptera</taxon>
        <taxon>Glossata</taxon>
        <taxon>Ditrysia</taxon>
        <taxon>Noctuoidea</taxon>
        <taxon>Noctuidae</taxon>
        <taxon>Heliothinae</taxon>
        <taxon>Heliothis</taxon>
    </lineage>
</organism>
<protein>
    <submittedName>
        <fullName evidence="1">Uncharacterized protein</fullName>
    </submittedName>
</protein>
<comment type="caution">
    <text evidence="1">The sequence shown here is derived from an EMBL/GenBank/DDBJ whole genome shotgun (WGS) entry which is preliminary data.</text>
</comment>
<sequence>MGATTAVVVGGSSLGPALLGSAAHSASTRATTALVVNMFATDGALAARGSQRAPAAVPRLRTTLSDDQLLQRSVERDNVTRRVALAHRLTALLFICLEMSIS</sequence>
<dbReference type="EMBL" id="NWSH01004894">
    <property type="protein sequence ID" value="PCG64602.1"/>
    <property type="molecule type" value="Genomic_DNA"/>
</dbReference>
<evidence type="ECO:0000313" key="1">
    <source>
        <dbReference type="EMBL" id="PCG64602.1"/>
    </source>
</evidence>
<dbReference type="AlphaFoldDB" id="A0A2A4IZN3"/>
<accession>A0A2A4IZN3</accession>